<proteinExistence type="predicted"/>
<organism evidence="1">
    <name type="scientific">mine drainage metagenome</name>
    <dbReference type="NCBI Taxonomy" id="410659"/>
    <lineage>
        <taxon>unclassified sequences</taxon>
        <taxon>metagenomes</taxon>
        <taxon>ecological metagenomes</taxon>
    </lineage>
</organism>
<protein>
    <recommendedName>
        <fullName evidence="2">Response regulatory domain-containing protein</fullName>
    </recommendedName>
</protein>
<name>A0A1J5SGZ0_9ZZZZ</name>
<gene>
    <name evidence="1" type="ORF">GALL_185260</name>
</gene>
<dbReference type="AlphaFoldDB" id="A0A1J5SGZ0"/>
<reference evidence="1" key="1">
    <citation type="submission" date="2016-10" db="EMBL/GenBank/DDBJ databases">
        <title>Sequence of Gallionella enrichment culture.</title>
        <authorList>
            <person name="Poehlein A."/>
            <person name="Muehling M."/>
            <person name="Daniel R."/>
        </authorList>
    </citation>
    <scope>NUCLEOTIDE SEQUENCE</scope>
</reference>
<dbReference type="InterPro" id="IPR011006">
    <property type="entry name" value="CheY-like_superfamily"/>
</dbReference>
<dbReference type="EMBL" id="MLJW01000106">
    <property type="protein sequence ID" value="OIQ99429.1"/>
    <property type="molecule type" value="Genomic_DNA"/>
</dbReference>
<accession>A0A1J5SGZ0</accession>
<dbReference type="Gene3D" id="3.40.50.2300">
    <property type="match status" value="1"/>
</dbReference>
<evidence type="ECO:0000313" key="1">
    <source>
        <dbReference type="EMBL" id="OIQ99429.1"/>
    </source>
</evidence>
<sequence>MEVCEILIVEDDKGTRDSWDRDIRDFNRNPSSPFKFRSTFAASKREALQTLSRTRLNCAVIDLRLPDGDDETGAAQPLGNDVLQILLEEVGIPTVVYSGYDGEASSAVLASNIRVHSKRGGEAEKILQGFSDQAGLMAAMEATRNRIEKETARLFNQSIWRRWETRWSKELDKKMIAGVIARQTASHIADSLAQPPVIHHPDEFYIVPALYADRLDTGDILDLDGQVHVVLTPRCNMANKPPSHLMLAVCNPMLVWGQWKEQLLGESSKKKERAEKELRSHATQGHEIATHFLPPLDDKGPWLVDFQEVRTINSEEIPTLIPKRFASVAPHFVPNLVQRYSSYLGRIGQPDISAEILLELCKRK</sequence>
<comment type="caution">
    <text evidence="1">The sequence shown here is derived from an EMBL/GenBank/DDBJ whole genome shotgun (WGS) entry which is preliminary data.</text>
</comment>
<evidence type="ECO:0008006" key="2">
    <source>
        <dbReference type="Google" id="ProtNLM"/>
    </source>
</evidence>
<dbReference type="SUPFAM" id="SSF52172">
    <property type="entry name" value="CheY-like"/>
    <property type="match status" value="1"/>
</dbReference>